<evidence type="ECO:0000313" key="7">
    <source>
        <dbReference type="EMBL" id="AKQ66389.1"/>
    </source>
</evidence>
<feature type="binding site" evidence="5">
    <location>
        <position position="126"/>
    </location>
    <ligand>
        <name>Mg(2+)</name>
        <dbReference type="ChEBI" id="CHEBI:18420"/>
    </ligand>
</feature>
<proteinExistence type="predicted"/>
<dbReference type="InterPro" id="IPR005000">
    <property type="entry name" value="Aldolase/citrate-lyase_domain"/>
</dbReference>
<dbReference type="Pfam" id="PF03328">
    <property type="entry name" value="HpcH_HpaI"/>
    <property type="match status" value="1"/>
</dbReference>
<keyword evidence="8" id="KW-1185">Reference proteome</keyword>
<feature type="domain" description="HpcH/HpaI aldolase/citrate lyase" evidence="6">
    <location>
        <begin position="8"/>
        <end position="219"/>
    </location>
</feature>
<name>A0A0H4WUA9_9BACT</name>
<dbReference type="GO" id="GO:0016829">
    <property type="term" value="F:lyase activity"/>
    <property type="evidence" value="ECO:0007669"/>
    <property type="project" value="UniProtKB-KW"/>
</dbReference>
<comment type="cofactor">
    <cofactor evidence="1">
        <name>Mg(2+)</name>
        <dbReference type="ChEBI" id="CHEBI:18420"/>
    </cofactor>
</comment>
<dbReference type="GO" id="GO:0000287">
    <property type="term" value="F:magnesium ion binding"/>
    <property type="evidence" value="ECO:0007669"/>
    <property type="project" value="TreeGrafter"/>
</dbReference>
<dbReference type="PATRIC" id="fig|1297742.4.peg.3329"/>
<dbReference type="PANTHER" id="PTHR32308:SF0">
    <property type="entry name" value="HPCH_HPAI ALDOLASE_CITRATE LYASE DOMAIN-CONTAINING PROTEIN"/>
    <property type="match status" value="1"/>
</dbReference>
<gene>
    <name evidence="7" type="ORF">A176_003301</name>
</gene>
<keyword evidence="3 5" id="KW-0460">Magnesium</keyword>
<reference evidence="7 8" key="1">
    <citation type="journal article" date="2016" name="PLoS ONE">
        <title>Complete Genome Sequence and Comparative Genomics of a Novel Myxobacterium Myxococcus hansupus.</title>
        <authorList>
            <person name="Sharma G."/>
            <person name="Narwani T."/>
            <person name="Subramanian S."/>
        </authorList>
    </citation>
    <scope>NUCLEOTIDE SEQUENCE [LARGE SCALE GENOMIC DNA]</scope>
    <source>
        <strain evidence="8">mixupus</strain>
    </source>
</reference>
<dbReference type="PIRSF" id="PIRSF015582">
    <property type="entry name" value="Cit_lyase_B"/>
    <property type="match status" value="1"/>
</dbReference>
<feature type="binding site" evidence="4">
    <location>
        <position position="126"/>
    </location>
    <ligand>
        <name>substrate</name>
    </ligand>
</feature>
<evidence type="ECO:0000259" key="6">
    <source>
        <dbReference type="Pfam" id="PF03328"/>
    </source>
</evidence>
<sequence length="296" mass="31541">MSWPIACRSILVTPALEPTRFDKAAEAGADVGLLDLEDGVPRAFKSEARRRVIEHVARGGPSRPLAVRINSLRTQEGLRDVLAFLESGAWPDAVLLPKVESPAELQQLDALLGPHLPEVSLLAIIETPRGIAAVEAIASATPRLQALVFGAADLSAQLGVPLAWESLVFARSRIAMAASAAGVSAIDSPCFDLDDLAWVEEETRRARALGFNGKIVVHPQQVAAVHRALRPCSRSLDHARRVVAQAEEGAGGIRRLGSAMVGPPLVVAARRVLAHEHLMDELELASLRRGPSTGDP</sequence>
<feature type="binding site" evidence="5">
    <location>
        <position position="153"/>
    </location>
    <ligand>
        <name>Mg(2+)</name>
        <dbReference type="ChEBI" id="CHEBI:18420"/>
    </ligand>
</feature>
<dbReference type="AlphaFoldDB" id="A0A0H4WUA9"/>
<dbReference type="GO" id="GO:0006107">
    <property type="term" value="P:oxaloacetate metabolic process"/>
    <property type="evidence" value="ECO:0007669"/>
    <property type="project" value="TreeGrafter"/>
</dbReference>
<organism evidence="7 8">
    <name type="scientific">Pseudomyxococcus hansupus</name>
    <dbReference type="NCBI Taxonomy" id="1297742"/>
    <lineage>
        <taxon>Bacteria</taxon>
        <taxon>Pseudomonadati</taxon>
        <taxon>Myxococcota</taxon>
        <taxon>Myxococcia</taxon>
        <taxon>Myxococcales</taxon>
        <taxon>Cystobacterineae</taxon>
        <taxon>Myxococcaceae</taxon>
        <taxon>Pseudomyxococcus</taxon>
    </lineage>
</organism>
<evidence type="ECO:0000256" key="2">
    <source>
        <dbReference type="ARBA" id="ARBA00022723"/>
    </source>
</evidence>
<dbReference type="eggNOG" id="COG2301">
    <property type="taxonomic scope" value="Bacteria"/>
</dbReference>
<evidence type="ECO:0000256" key="5">
    <source>
        <dbReference type="PIRSR" id="PIRSR015582-2"/>
    </source>
</evidence>
<dbReference type="STRING" id="1297742.A176_003301"/>
<dbReference type="Gene3D" id="3.20.20.60">
    <property type="entry name" value="Phosphoenolpyruvate-binding domains"/>
    <property type="match status" value="1"/>
</dbReference>
<dbReference type="PANTHER" id="PTHR32308">
    <property type="entry name" value="LYASE BETA SUBUNIT, PUTATIVE (AFU_ORTHOLOGUE AFUA_4G13030)-RELATED"/>
    <property type="match status" value="1"/>
</dbReference>
<dbReference type="EMBL" id="CP012109">
    <property type="protein sequence ID" value="AKQ66389.1"/>
    <property type="molecule type" value="Genomic_DNA"/>
</dbReference>
<dbReference type="KEGG" id="mym:A176_003301"/>
<dbReference type="InterPro" id="IPR040442">
    <property type="entry name" value="Pyrv_kinase-like_dom_sf"/>
</dbReference>
<evidence type="ECO:0000256" key="4">
    <source>
        <dbReference type="PIRSR" id="PIRSR015582-1"/>
    </source>
</evidence>
<dbReference type="Proteomes" id="UP000009026">
    <property type="component" value="Chromosome"/>
</dbReference>
<dbReference type="RefSeq" id="WP_002640159.1">
    <property type="nucleotide sequence ID" value="NZ_CP012109.1"/>
</dbReference>
<evidence type="ECO:0000313" key="8">
    <source>
        <dbReference type="Proteomes" id="UP000009026"/>
    </source>
</evidence>
<dbReference type="InterPro" id="IPR015813">
    <property type="entry name" value="Pyrv/PenolPyrv_kinase-like_dom"/>
</dbReference>
<evidence type="ECO:0000256" key="1">
    <source>
        <dbReference type="ARBA" id="ARBA00001946"/>
    </source>
</evidence>
<feature type="binding site" evidence="4">
    <location>
        <position position="68"/>
    </location>
    <ligand>
        <name>substrate</name>
    </ligand>
</feature>
<dbReference type="SUPFAM" id="SSF51621">
    <property type="entry name" value="Phosphoenolpyruvate/pyruvate domain"/>
    <property type="match status" value="1"/>
</dbReference>
<evidence type="ECO:0000256" key="3">
    <source>
        <dbReference type="ARBA" id="ARBA00022842"/>
    </source>
</evidence>
<keyword evidence="7" id="KW-0456">Lyase</keyword>
<accession>A0A0H4WUA9</accession>
<keyword evidence="2 5" id="KW-0479">Metal-binding</keyword>
<dbReference type="InterPro" id="IPR011206">
    <property type="entry name" value="Citrate_lyase_beta/mcl1/mcl2"/>
</dbReference>
<protein>
    <submittedName>
        <fullName evidence="7">Hydroxymethylglutaryl-CoA lyase</fullName>
    </submittedName>
</protein>